<keyword evidence="10" id="KW-0067">ATP-binding</keyword>
<evidence type="ECO:0000259" key="23">
    <source>
        <dbReference type="PROSITE" id="PS50948"/>
    </source>
</evidence>
<dbReference type="Gene3D" id="3.30.200.20">
    <property type="entry name" value="Phosphorylase Kinase, domain 1"/>
    <property type="match status" value="1"/>
</dbReference>
<dbReference type="InterPro" id="IPR021820">
    <property type="entry name" value="S-locus_recpt_kinase_C"/>
</dbReference>
<dbReference type="Pfam" id="PF07714">
    <property type="entry name" value="PK_Tyr_Ser-Thr"/>
    <property type="match status" value="1"/>
</dbReference>
<evidence type="ECO:0000256" key="5">
    <source>
        <dbReference type="ARBA" id="ARBA00022679"/>
    </source>
</evidence>
<evidence type="ECO:0000259" key="22">
    <source>
        <dbReference type="PROSITE" id="PS50927"/>
    </source>
</evidence>
<dbReference type="FunFam" id="1.10.510.10:FF:000060">
    <property type="entry name" value="G-type lectin S-receptor-like serine/threonine-protein kinase"/>
    <property type="match status" value="1"/>
</dbReference>
<dbReference type="SMART" id="SM00220">
    <property type="entry name" value="S_TKc"/>
    <property type="match status" value="1"/>
</dbReference>
<dbReference type="PANTHER" id="PTHR32444">
    <property type="entry name" value="BULB-TYPE LECTIN DOMAIN-CONTAINING PROTEIN"/>
    <property type="match status" value="1"/>
</dbReference>
<sequence>MKFIFGFLLLYASIMTPSHVADIITSNQILTYNETIISPLETFELGFFNPGNTMNHYVGIWYKNISIRTIVWVANRNAPLKHTSGELTLTLHGVLLLRDAANGSIVWSSSNSSARNPIGKLLDTGNFIIYEKGDNMNQEDPIWQSFDFPTDTLLPGMKHGKNLVTGNDRHLVSWKSADDPASGEFSEWIDTKGYPQQIIREGKEIIFRGGPWNGVWFSGVPSLEVNRVFNFTFVLNEREIYFQFNQVNTPNILPYLMRLVLQPNGLLESSFWNNDKKQRWTPYTTQQLDRCDQYAVCGPFGICDNNNAQFCMCLKGFEPTSPDQWRITEWSQGCQHTIPLDCNPEEGFKKYSNLKLPDTQESWYNQTMTLVECEKMCRSNCSCTAYTNSNISGTGSGCLLWFGALIDIRTFAENEDTLYIRLSASELDSIEDTRSWSVGERVRIIVPITFTVLVTIVLICLFYLFYKKKQQQEGTPRNKLGRDPKNISGDEDLELPLFGLATLLKATNNFSINNKLGEGGFGPVYKGVLDDKKEIAVKRLAKTSSQGLVEFKNEVILISKLQHRNLVKLLGCCIEEDEKMLVYEYMSNKGLDSIIFDKTRSKLLDWSARYSIIDGIARGLLYLHQDSRLRIIHRDLKVSNILLDTDMNPKISDFGMARTFGGNQIEANTNRVVGTYGYMAPEYAGDGIFSIKSDVYSFGVLVLEIVCGKKNRGFIDKEHNNNLIGHAWGLHNEGKSLQLVHKCLVESINVSQVQRSIHVGLLCVQRYPEDRPTMTSVIMMLGSEGPLPAPKEPGFYIGITKKDAIESSSSYGTNSNNEVTISMINGNQASIGRHGNNTHGNRKPAWLEALYMETFFTPCSIHENSKKNEKNICCLDCCISICPHCVHAHRFHRLLQVRRYVYHDVVRLEDLERLIDCSNIQAYTINSAKVLFIKKRPQNRQFKGSGNYCTSCDRSLQEPFIHCSLGCKVDFVLKHYRDLTPFLRVCTSLQLGPDFFIPSDNGDDDMTNEMPNSTIVDFDDPMSSCSGSSGSENTSMSMCTEFVNRKKRSGLYTWGRSSSNKVHSEEDMTSSMSRRKGIPQRSPMC</sequence>
<dbReference type="FunFam" id="3.50.4.10:FF:000002">
    <property type="entry name" value="G-type lectin S-receptor-like serine/threonine-protein kinase"/>
    <property type="match status" value="1"/>
</dbReference>
<dbReference type="PANTHER" id="PTHR32444:SF98">
    <property type="entry name" value="RECEPTOR-LIKE SERINE_THREONINE-PROTEIN KINASE"/>
    <property type="match status" value="1"/>
</dbReference>
<evidence type="ECO:0000256" key="11">
    <source>
        <dbReference type="ARBA" id="ARBA00022989"/>
    </source>
</evidence>
<evidence type="ECO:0000256" key="17">
    <source>
        <dbReference type="ARBA" id="ARBA00048679"/>
    </source>
</evidence>
<dbReference type="CDD" id="cd01098">
    <property type="entry name" value="PAN_AP_plant"/>
    <property type="match status" value="1"/>
</dbReference>
<organism evidence="24 25">
    <name type="scientific">Deinandra increscens subsp. villosa</name>
    <dbReference type="NCBI Taxonomy" id="3103831"/>
    <lineage>
        <taxon>Eukaryota</taxon>
        <taxon>Viridiplantae</taxon>
        <taxon>Streptophyta</taxon>
        <taxon>Embryophyta</taxon>
        <taxon>Tracheophyta</taxon>
        <taxon>Spermatophyta</taxon>
        <taxon>Magnoliopsida</taxon>
        <taxon>eudicotyledons</taxon>
        <taxon>Gunneridae</taxon>
        <taxon>Pentapetalae</taxon>
        <taxon>asterids</taxon>
        <taxon>campanulids</taxon>
        <taxon>Asterales</taxon>
        <taxon>Asteraceae</taxon>
        <taxon>Asteroideae</taxon>
        <taxon>Heliantheae alliance</taxon>
        <taxon>Madieae</taxon>
        <taxon>Madiinae</taxon>
        <taxon>Deinandra</taxon>
    </lineage>
</organism>
<dbReference type="GO" id="GO:0004674">
    <property type="term" value="F:protein serine/threonine kinase activity"/>
    <property type="evidence" value="ECO:0007669"/>
    <property type="project" value="UniProtKB-KW"/>
</dbReference>
<evidence type="ECO:0000256" key="9">
    <source>
        <dbReference type="ARBA" id="ARBA00022777"/>
    </source>
</evidence>
<dbReference type="InterPro" id="IPR008271">
    <property type="entry name" value="Ser/Thr_kinase_AS"/>
</dbReference>
<keyword evidence="4" id="KW-0597">Phosphoprotein</keyword>
<feature type="domain" description="Protein kinase" evidence="21">
    <location>
        <begin position="510"/>
        <end position="795"/>
    </location>
</feature>
<feature type="transmembrane region" description="Helical" evidence="19">
    <location>
        <begin position="444"/>
        <end position="466"/>
    </location>
</feature>
<evidence type="ECO:0000256" key="2">
    <source>
        <dbReference type="ARBA" id="ARBA00012513"/>
    </source>
</evidence>
<evidence type="ECO:0000256" key="4">
    <source>
        <dbReference type="ARBA" id="ARBA00022553"/>
    </source>
</evidence>
<evidence type="ECO:0000256" key="19">
    <source>
        <dbReference type="SAM" id="Phobius"/>
    </source>
</evidence>
<dbReference type="InterPro" id="IPR036426">
    <property type="entry name" value="Bulb-type_lectin_dom_sf"/>
</dbReference>
<dbReference type="PROSITE" id="PS50011">
    <property type="entry name" value="PROTEIN_KINASE_DOM"/>
    <property type="match status" value="1"/>
</dbReference>
<evidence type="ECO:0000256" key="7">
    <source>
        <dbReference type="ARBA" id="ARBA00022729"/>
    </source>
</evidence>
<dbReference type="GO" id="GO:0016020">
    <property type="term" value="C:membrane"/>
    <property type="evidence" value="ECO:0007669"/>
    <property type="project" value="UniProtKB-SubCell"/>
</dbReference>
<dbReference type="InterPro" id="IPR000858">
    <property type="entry name" value="S_locus_glycoprot_dom"/>
</dbReference>
<feature type="chain" id="PRO_5042881378" description="non-specific serine/threonine protein kinase" evidence="20">
    <location>
        <begin position="21"/>
        <end position="1085"/>
    </location>
</feature>
<dbReference type="PROSITE" id="PS50948">
    <property type="entry name" value="PAN"/>
    <property type="match status" value="1"/>
</dbReference>
<dbReference type="CDD" id="cd00028">
    <property type="entry name" value="B_lectin"/>
    <property type="match status" value="1"/>
</dbReference>
<keyword evidence="14" id="KW-0675">Receptor</keyword>
<dbReference type="SMART" id="SM00473">
    <property type="entry name" value="PAN_AP"/>
    <property type="match status" value="1"/>
</dbReference>
<keyword evidence="25" id="KW-1185">Reference proteome</keyword>
<evidence type="ECO:0000256" key="16">
    <source>
        <dbReference type="ARBA" id="ARBA00047899"/>
    </source>
</evidence>
<dbReference type="InterPro" id="IPR000719">
    <property type="entry name" value="Prot_kinase_dom"/>
</dbReference>
<keyword evidence="12 19" id="KW-0472">Membrane</keyword>
<gene>
    <name evidence="24" type="ORF">SSX86_002853</name>
</gene>
<evidence type="ECO:0000256" key="10">
    <source>
        <dbReference type="ARBA" id="ARBA00022840"/>
    </source>
</evidence>
<dbReference type="Pfam" id="PF00954">
    <property type="entry name" value="S_locus_glycop"/>
    <property type="match status" value="1"/>
</dbReference>
<dbReference type="InterPro" id="IPR003609">
    <property type="entry name" value="Pan_app"/>
</dbReference>
<dbReference type="PROSITE" id="PS50927">
    <property type="entry name" value="BULB_LECTIN"/>
    <property type="match status" value="1"/>
</dbReference>
<keyword evidence="9" id="KW-0418">Kinase</keyword>
<name>A0AAP0HDM5_9ASTR</name>
<dbReference type="Pfam" id="PF11883">
    <property type="entry name" value="DUF3403"/>
    <property type="match status" value="1"/>
</dbReference>
<dbReference type="PROSITE" id="PS00108">
    <property type="entry name" value="PROTEIN_KINASE_ST"/>
    <property type="match status" value="1"/>
</dbReference>
<keyword evidence="7 20" id="KW-0732">Signal</keyword>
<evidence type="ECO:0000313" key="25">
    <source>
        <dbReference type="Proteomes" id="UP001408789"/>
    </source>
</evidence>
<accession>A0AAP0HDM5</accession>
<comment type="catalytic activity">
    <reaction evidence="16">
        <text>L-threonyl-[protein] + ATP = O-phospho-L-threonyl-[protein] + ADP + H(+)</text>
        <dbReference type="Rhea" id="RHEA:46608"/>
        <dbReference type="Rhea" id="RHEA-COMP:11060"/>
        <dbReference type="Rhea" id="RHEA-COMP:11605"/>
        <dbReference type="ChEBI" id="CHEBI:15378"/>
        <dbReference type="ChEBI" id="CHEBI:30013"/>
        <dbReference type="ChEBI" id="CHEBI:30616"/>
        <dbReference type="ChEBI" id="CHEBI:61977"/>
        <dbReference type="ChEBI" id="CHEBI:456216"/>
        <dbReference type="EC" id="2.7.11.1"/>
    </reaction>
</comment>
<evidence type="ECO:0000259" key="21">
    <source>
        <dbReference type="PROSITE" id="PS50011"/>
    </source>
</evidence>
<dbReference type="SUPFAM" id="SSF51110">
    <property type="entry name" value="alpha-D-mannose-specific plant lectins"/>
    <property type="match status" value="1"/>
</dbReference>
<keyword evidence="6 19" id="KW-0812">Transmembrane</keyword>
<dbReference type="Pfam" id="PF01453">
    <property type="entry name" value="B_lectin"/>
    <property type="match status" value="1"/>
</dbReference>
<dbReference type="FunFam" id="3.30.200.20:FF:000195">
    <property type="entry name" value="G-type lectin S-receptor-like serine/threonine-protein kinase"/>
    <property type="match status" value="1"/>
</dbReference>
<comment type="catalytic activity">
    <reaction evidence="17">
        <text>L-seryl-[protein] + ATP = O-phospho-L-seryl-[protein] + ADP + H(+)</text>
        <dbReference type="Rhea" id="RHEA:17989"/>
        <dbReference type="Rhea" id="RHEA-COMP:9863"/>
        <dbReference type="Rhea" id="RHEA-COMP:11604"/>
        <dbReference type="ChEBI" id="CHEBI:15378"/>
        <dbReference type="ChEBI" id="CHEBI:29999"/>
        <dbReference type="ChEBI" id="CHEBI:30616"/>
        <dbReference type="ChEBI" id="CHEBI:83421"/>
        <dbReference type="ChEBI" id="CHEBI:456216"/>
        <dbReference type="EC" id="2.7.11.1"/>
    </reaction>
</comment>
<feature type="signal peptide" evidence="20">
    <location>
        <begin position="1"/>
        <end position="20"/>
    </location>
</feature>
<evidence type="ECO:0000256" key="20">
    <source>
        <dbReference type="SAM" id="SignalP"/>
    </source>
</evidence>
<feature type="domain" description="Apple" evidence="23">
    <location>
        <begin position="342"/>
        <end position="424"/>
    </location>
</feature>
<keyword evidence="11 19" id="KW-1133">Transmembrane helix</keyword>
<evidence type="ECO:0000256" key="3">
    <source>
        <dbReference type="ARBA" id="ARBA00022527"/>
    </source>
</evidence>
<dbReference type="Proteomes" id="UP001408789">
    <property type="component" value="Unassembled WGS sequence"/>
</dbReference>
<dbReference type="Gene3D" id="3.50.4.10">
    <property type="entry name" value="Hepatocyte Growth Factor"/>
    <property type="match status" value="1"/>
</dbReference>
<evidence type="ECO:0000256" key="8">
    <source>
        <dbReference type="ARBA" id="ARBA00022741"/>
    </source>
</evidence>
<feature type="region of interest" description="Disordered" evidence="18">
    <location>
        <begin position="1056"/>
        <end position="1085"/>
    </location>
</feature>
<keyword evidence="5" id="KW-0808">Transferase</keyword>
<keyword evidence="13" id="KW-1015">Disulfide bond</keyword>
<dbReference type="InterPro" id="IPR006734">
    <property type="entry name" value="PLATZ"/>
</dbReference>
<dbReference type="AlphaFoldDB" id="A0AAP0HDM5"/>
<evidence type="ECO:0000256" key="18">
    <source>
        <dbReference type="SAM" id="MobiDB-lite"/>
    </source>
</evidence>
<reference evidence="24 25" key="1">
    <citation type="submission" date="2024-04" db="EMBL/GenBank/DDBJ databases">
        <title>The reference genome of an endangered Asteraceae, Deinandra increscens subsp. villosa, native to the Central Coast of California.</title>
        <authorList>
            <person name="Guilliams M."/>
            <person name="Hasenstab-Lehman K."/>
            <person name="Meyer R."/>
            <person name="Mcevoy S."/>
        </authorList>
    </citation>
    <scope>NUCLEOTIDE SEQUENCE [LARGE SCALE GENOMIC DNA]</scope>
    <source>
        <tissue evidence="24">Leaf</tissue>
    </source>
</reference>
<dbReference type="GO" id="GO:0048544">
    <property type="term" value="P:recognition of pollen"/>
    <property type="evidence" value="ECO:0007669"/>
    <property type="project" value="InterPro"/>
</dbReference>
<dbReference type="Pfam" id="PF08276">
    <property type="entry name" value="PAN_2"/>
    <property type="match status" value="1"/>
</dbReference>
<dbReference type="EC" id="2.7.11.1" evidence="2"/>
<protein>
    <recommendedName>
        <fullName evidence="2">non-specific serine/threonine protein kinase</fullName>
        <ecNumber evidence="2">2.7.11.1</ecNumber>
    </recommendedName>
</protein>
<comment type="caution">
    <text evidence="24">The sequence shown here is derived from an EMBL/GenBank/DDBJ whole genome shotgun (WGS) entry which is preliminary data.</text>
</comment>
<dbReference type="Pfam" id="PF04640">
    <property type="entry name" value="PLATZ"/>
    <property type="match status" value="1"/>
</dbReference>
<dbReference type="InterPro" id="IPR001245">
    <property type="entry name" value="Ser-Thr/Tyr_kinase_cat_dom"/>
</dbReference>
<evidence type="ECO:0000313" key="24">
    <source>
        <dbReference type="EMBL" id="KAK9078795.1"/>
    </source>
</evidence>
<evidence type="ECO:0000256" key="13">
    <source>
        <dbReference type="ARBA" id="ARBA00023157"/>
    </source>
</evidence>
<dbReference type="InterPro" id="IPR001480">
    <property type="entry name" value="Bulb-type_lectin_dom"/>
</dbReference>
<dbReference type="CDD" id="cd14066">
    <property type="entry name" value="STKc_IRAK"/>
    <property type="match status" value="1"/>
</dbReference>
<proteinExistence type="predicted"/>
<dbReference type="Gene3D" id="1.10.510.10">
    <property type="entry name" value="Transferase(Phosphotransferase) domain 1"/>
    <property type="match status" value="1"/>
</dbReference>
<keyword evidence="3" id="KW-0723">Serine/threonine-protein kinase</keyword>
<evidence type="ECO:0000256" key="6">
    <source>
        <dbReference type="ARBA" id="ARBA00022692"/>
    </source>
</evidence>
<evidence type="ECO:0000256" key="15">
    <source>
        <dbReference type="ARBA" id="ARBA00023180"/>
    </source>
</evidence>
<dbReference type="Gene3D" id="2.90.10.10">
    <property type="entry name" value="Bulb-type lectin domain"/>
    <property type="match status" value="1"/>
</dbReference>
<evidence type="ECO:0000256" key="1">
    <source>
        <dbReference type="ARBA" id="ARBA00004167"/>
    </source>
</evidence>
<dbReference type="EMBL" id="JBCNJP010000006">
    <property type="protein sequence ID" value="KAK9078795.1"/>
    <property type="molecule type" value="Genomic_DNA"/>
</dbReference>
<evidence type="ECO:0000256" key="14">
    <source>
        <dbReference type="ARBA" id="ARBA00023170"/>
    </source>
</evidence>
<comment type="subcellular location">
    <subcellularLocation>
        <location evidence="1">Membrane</location>
        <topology evidence="1">Single-pass membrane protein</topology>
    </subcellularLocation>
</comment>
<feature type="domain" description="Bulb-type lectin" evidence="22">
    <location>
        <begin position="21"/>
        <end position="142"/>
    </location>
</feature>
<dbReference type="SUPFAM" id="SSF56112">
    <property type="entry name" value="Protein kinase-like (PK-like)"/>
    <property type="match status" value="1"/>
</dbReference>
<dbReference type="SMART" id="SM00108">
    <property type="entry name" value="B_lectin"/>
    <property type="match status" value="1"/>
</dbReference>
<dbReference type="InterPro" id="IPR011009">
    <property type="entry name" value="Kinase-like_dom_sf"/>
</dbReference>
<keyword evidence="15" id="KW-0325">Glycoprotein</keyword>
<evidence type="ECO:0000256" key="12">
    <source>
        <dbReference type="ARBA" id="ARBA00023136"/>
    </source>
</evidence>
<keyword evidence="8" id="KW-0547">Nucleotide-binding</keyword>
<dbReference type="GO" id="GO:0005524">
    <property type="term" value="F:ATP binding"/>
    <property type="evidence" value="ECO:0007669"/>
    <property type="project" value="UniProtKB-KW"/>
</dbReference>